<feature type="region of interest" description="Disordered" evidence="5">
    <location>
        <begin position="1110"/>
        <end position="1163"/>
    </location>
</feature>
<dbReference type="SMART" id="SM00355">
    <property type="entry name" value="ZnF_C2H2"/>
    <property type="match status" value="5"/>
</dbReference>
<feature type="compositionally biased region" description="Basic and acidic residues" evidence="5">
    <location>
        <begin position="619"/>
        <end position="629"/>
    </location>
</feature>
<evidence type="ECO:0000256" key="5">
    <source>
        <dbReference type="SAM" id="MobiDB-lite"/>
    </source>
</evidence>
<keyword evidence="3" id="KW-0863">Zinc-finger</keyword>
<keyword evidence="1" id="KW-0479">Metal-binding</keyword>
<protein>
    <submittedName>
        <fullName evidence="8">Uncharacterized protein row</fullName>
    </submittedName>
</protein>
<feature type="region of interest" description="Disordered" evidence="5">
    <location>
        <begin position="78"/>
        <end position="124"/>
    </location>
</feature>
<feature type="domain" description="C2H2-type" evidence="6">
    <location>
        <begin position="828"/>
        <end position="851"/>
    </location>
</feature>
<feature type="region of interest" description="Disordered" evidence="5">
    <location>
        <begin position="143"/>
        <end position="230"/>
    </location>
</feature>
<accession>A0AB39Z6G4</accession>
<dbReference type="PANTHER" id="PTHR24408">
    <property type="entry name" value="ZINC FINGER PROTEIN"/>
    <property type="match status" value="1"/>
</dbReference>
<feature type="domain" description="C2H2-type" evidence="6">
    <location>
        <begin position="793"/>
        <end position="816"/>
    </location>
</feature>
<feature type="compositionally biased region" description="Low complexity" evidence="5">
    <location>
        <begin position="1144"/>
        <end position="1157"/>
    </location>
</feature>
<dbReference type="Proteomes" id="UP001652628">
    <property type="component" value="Chromosome 2R"/>
</dbReference>
<sequence length="1298" mass="145188">MTRVTRSEISLDMEFWVEELSPAQLAYYEKITNEHNAVKGALKNAVSANEGKELFSGQVFQAYSFKGKVLQELKEATLPKKPPKAADPPPTPTAPTSGTGRGRGRPPRQPSNIAYLESSDEGDDDVPLAKRLALSAGKKAVAVANASSTSSPKLGKKGSAAAAASSSSGKSSPVPKSSGKSSKEPKSDMESPPKNYRPAEVNSVGGLVVGSTDESKDSKDGKEGKDNKMQGKTYPSLVVLAKPFLKIKDMAATRSKLDSKVKLVLMLTPNKFCEWLLQEGLLRAQQHCINHRNNELKLGIYSDVTKFPYTGGYVWISDCCPYRFVSVFNNSIFEGAQHPPTFLLKLIYHWACQTSIQNVVQWVKVDSVYIKGIYTWLRAICTLAVHQKCKKLGGPGKFVEVGVISLGTTSQDGSQRQVKVEVLGVYDYAEKSIRLRAVEPITDGDRNYKKRFQAILEPLSRWVHKDSTICIDLTVDKITLFSMGFKNIVQAAATDNTAKHNNSAVMEYLRRIVPRMFQNTLSLLSRQMIQQFLDELVWRESFGTYALQAFNNIIIHIAEQTRVTTNETITQRLYQVATNPFKDWSVLPANYKETPANAAPKRLKKPINDADYVVSNKVPKKEKDREKDTMPTGAKRGRPPNPMNTPPPQVPFKKGPGRPPGSTNQPKGDKASTSKAAGPASASKSLSKSLGTKAFALKTPGKKPKEKDDKVSMVIKKEDEDLRGLEELYYGISDGTDEYYEMFPYSTPRTAHNNLAKTVECPICLNGDSFDSNEKLQTHLVSHISPEGKQHQFQCLFCLEKHPTESVLAKHNQIMHPTETKTEGSPSYYCLICQQRHNSLHLLTAHLQKVHSTLELPYWCHSCGYRSSSHRDLVRHYYDDHKHQNFLQCPYCLDIFYFSKRGVVNQLRIEHYFLHLDEHINKDPSLRCQKCSLTFLEKGDLKQHAVQHHVSMIKTNKPVRLLLNNSLLIPPPKVRTHHREQPPFSTYKRPVFFAFLEGKTCAECNTDYASEETHYTGWLHCVKCNYQTCCERAQFRHGVDCNGNFVDAMEVNMPQEMHCICGFATGNGNKMAQHLANCGLSTCYPSLEAASENAVKRNMLDMLGLVRRDGETSGEGAEISEAAEDVPDQNSEMLPPQEDHQMQQHHQGVEHQQQMQQELHEPQAELQPEYLSAPVEHEPVQNLPVHQSIPVGQSGPIQFGEMEAAPVMLDPQQQVQATPDYAQVSVVQQHQQQQPYGMSQYGQSSLATDIDMPLIGELSEPNAPPTPQFLGEVHTPMFDAVAAAEQQHYHAQHHHHPQ</sequence>
<feature type="compositionally biased region" description="Pro residues" evidence="5">
    <location>
        <begin position="639"/>
        <end position="650"/>
    </location>
</feature>
<gene>
    <name evidence="8" type="primary">row</name>
</gene>
<evidence type="ECO:0000256" key="1">
    <source>
        <dbReference type="ARBA" id="ARBA00022723"/>
    </source>
</evidence>
<feature type="compositionally biased region" description="Low complexity" evidence="5">
    <location>
        <begin position="673"/>
        <end position="687"/>
    </location>
</feature>
<keyword evidence="2" id="KW-0677">Repeat</keyword>
<evidence type="ECO:0000256" key="2">
    <source>
        <dbReference type="ARBA" id="ARBA00022737"/>
    </source>
</evidence>
<dbReference type="Gene3D" id="3.30.160.60">
    <property type="entry name" value="Classic Zinc Finger"/>
    <property type="match status" value="2"/>
</dbReference>
<dbReference type="GO" id="GO:0008270">
    <property type="term" value="F:zinc ion binding"/>
    <property type="evidence" value="ECO:0007669"/>
    <property type="project" value="UniProtKB-KW"/>
</dbReference>
<reference evidence="8" key="1">
    <citation type="submission" date="2025-08" db="UniProtKB">
        <authorList>
            <consortium name="RefSeq"/>
        </authorList>
    </citation>
    <scope>IDENTIFICATION</scope>
</reference>
<evidence type="ECO:0000313" key="8">
    <source>
        <dbReference type="RefSeq" id="XP_016929206.3"/>
    </source>
</evidence>
<keyword evidence="4" id="KW-0862">Zinc</keyword>
<evidence type="ECO:0000256" key="4">
    <source>
        <dbReference type="ARBA" id="ARBA00022833"/>
    </source>
</evidence>
<feature type="domain" description="C2H2-type" evidence="6">
    <location>
        <begin position="858"/>
        <end position="881"/>
    </location>
</feature>
<dbReference type="InterPro" id="IPR013087">
    <property type="entry name" value="Znf_C2H2_type"/>
</dbReference>
<feature type="domain" description="C2H2-type" evidence="6">
    <location>
        <begin position="759"/>
        <end position="783"/>
    </location>
</feature>
<dbReference type="PANTHER" id="PTHR24408:SF60">
    <property type="entry name" value="RELATIVE OF WOC, ISOFORM C"/>
    <property type="match status" value="1"/>
</dbReference>
<dbReference type="GeneID" id="108009397"/>
<dbReference type="InterPro" id="IPR057618">
    <property type="entry name" value="Znf_POGZ/Z280C-D-like"/>
</dbReference>
<dbReference type="Pfam" id="PF25429">
    <property type="entry name" value="zf-POGZ"/>
    <property type="match status" value="1"/>
</dbReference>
<name>A0AB39Z6G4_DROSZ</name>
<organism evidence="7 8">
    <name type="scientific">Drosophila suzukii</name>
    <name type="common">Spotted-wing drosophila fruit fly</name>
    <dbReference type="NCBI Taxonomy" id="28584"/>
    <lineage>
        <taxon>Eukaryota</taxon>
        <taxon>Metazoa</taxon>
        <taxon>Ecdysozoa</taxon>
        <taxon>Arthropoda</taxon>
        <taxon>Hexapoda</taxon>
        <taxon>Insecta</taxon>
        <taxon>Pterygota</taxon>
        <taxon>Neoptera</taxon>
        <taxon>Endopterygota</taxon>
        <taxon>Diptera</taxon>
        <taxon>Brachycera</taxon>
        <taxon>Muscomorpha</taxon>
        <taxon>Ephydroidea</taxon>
        <taxon>Drosophilidae</taxon>
        <taxon>Drosophila</taxon>
        <taxon>Sophophora</taxon>
    </lineage>
</organism>
<dbReference type="GO" id="GO:0005634">
    <property type="term" value="C:nucleus"/>
    <property type="evidence" value="ECO:0007669"/>
    <property type="project" value="TreeGrafter"/>
</dbReference>
<feature type="compositionally biased region" description="Basic and acidic residues" evidence="5">
    <location>
        <begin position="213"/>
        <end position="229"/>
    </location>
</feature>
<dbReference type="RefSeq" id="XP_016929206.3">
    <property type="nucleotide sequence ID" value="XM_017073717.4"/>
</dbReference>
<keyword evidence="7" id="KW-1185">Reference proteome</keyword>
<feature type="compositionally biased region" description="Low complexity" evidence="5">
    <location>
        <begin position="143"/>
        <end position="180"/>
    </location>
</feature>
<proteinExistence type="predicted"/>
<dbReference type="GO" id="GO:0043565">
    <property type="term" value="F:sequence-specific DNA binding"/>
    <property type="evidence" value="ECO:0007669"/>
    <property type="project" value="TreeGrafter"/>
</dbReference>
<evidence type="ECO:0000256" key="3">
    <source>
        <dbReference type="ARBA" id="ARBA00022771"/>
    </source>
</evidence>
<feature type="compositionally biased region" description="Basic and acidic residues" evidence="5">
    <location>
        <begin position="181"/>
        <end position="191"/>
    </location>
</feature>
<evidence type="ECO:0000313" key="7">
    <source>
        <dbReference type="Proteomes" id="UP001652628"/>
    </source>
</evidence>
<feature type="domain" description="C2H2-type" evidence="6">
    <location>
        <begin position="926"/>
        <end position="948"/>
    </location>
</feature>
<evidence type="ECO:0000259" key="6">
    <source>
        <dbReference type="SMART" id="SM00355"/>
    </source>
</evidence>
<dbReference type="GO" id="GO:0000981">
    <property type="term" value="F:DNA-binding transcription factor activity, RNA polymerase II-specific"/>
    <property type="evidence" value="ECO:0007669"/>
    <property type="project" value="TreeGrafter"/>
</dbReference>
<feature type="region of interest" description="Disordered" evidence="5">
    <location>
        <begin position="610"/>
        <end position="687"/>
    </location>
</feature>